<dbReference type="PROSITE" id="PS50932">
    <property type="entry name" value="HTH_LACI_2"/>
    <property type="match status" value="1"/>
</dbReference>
<dbReference type="InterPro" id="IPR000843">
    <property type="entry name" value="HTH_LacI"/>
</dbReference>
<accession>A0ABS0EYD9</accession>
<keyword evidence="3" id="KW-0804">Transcription</keyword>
<evidence type="ECO:0000259" key="4">
    <source>
        <dbReference type="PROSITE" id="PS50932"/>
    </source>
</evidence>
<gene>
    <name evidence="5" type="ORF">IW967_00120</name>
</gene>
<name>A0ABS0EYD9_9BACL</name>
<keyword evidence="1" id="KW-0805">Transcription regulation</keyword>
<evidence type="ECO:0000256" key="2">
    <source>
        <dbReference type="ARBA" id="ARBA00023125"/>
    </source>
</evidence>
<dbReference type="Pfam" id="PF00356">
    <property type="entry name" value="LacI"/>
    <property type="match status" value="1"/>
</dbReference>
<dbReference type="PANTHER" id="PTHR30146">
    <property type="entry name" value="LACI-RELATED TRANSCRIPTIONAL REPRESSOR"/>
    <property type="match status" value="1"/>
</dbReference>
<sequence>MATMKDVAELARVSIAVVSRVLNDDRSLSVPESTRKRVIEAANQLNYRVKRRRNKSESRKLKTIAIVDFNPEEQERDDPYFWPMVHGIELECQEQGLAHPAKFYVKSAAEFEPSELSHYDGVLVIGAEEWSGWDDFHHPNVVFLDHCPNPTKYSAVVLNFAGAVKDVFHHLWQLGYRNFAYIGGTRIFGMDERESTFRICVKSAVGVEPPVYHGDWSTAGGYEAMKVLLQENTSLPRAIFVASDPMAVGAIRALTEVGKRVPEDIAVVGFDDIEMAAYVNPALTTVRVQPELMGRIGVRMLLHPYETNVPIQIVMPYQLVVRESCGAIGSVAAGGRDFGW</sequence>
<dbReference type="InterPro" id="IPR028082">
    <property type="entry name" value="Peripla_BP_I"/>
</dbReference>
<dbReference type="SUPFAM" id="SSF47413">
    <property type="entry name" value="lambda repressor-like DNA-binding domains"/>
    <property type="match status" value="1"/>
</dbReference>
<dbReference type="CDD" id="cd01392">
    <property type="entry name" value="HTH_LacI"/>
    <property type="match status" value="1"/>
</dbReference>
<evidence type="ECO:0000313" key="5">
    <source>
        <dbReference type="EMBL" id="MBF8376306.1"/>
    </source>
</evidence>
<dbReference type="InterPro" id="IPR010982">
    <property type="entry name" value="Lambda_DNA-bd_dom_sf"/>
</dbReference>
<proteinExistence type="predicted"/>
<evidence type="ECO:0000313" key="6">
    <source>
        <dbReference type="Proteomes" id="UP000642910"/>
    </source>
</evidence>
<dbReference type="Gene3D" id="3.40.50.2300">
    <property type="match status" value="2"/>
</dbReference>
<evidence type="ECO:0000256" key="1">
    <source>
        <dbReference type="ARBA" id="ARBA00023015"/>
    </source>
</evidence>
<dbReference type="Pfam" id="PF13377">
    <property type="entry name" value="Peripla_BP_3"/>
    <property type="match status" value="1"/>
</dbReference>
<keyword evidence="6" id="KW-1185">Reference proteome</keyword>
<dbReference type="PANTHER" id="PTHR30146:SF149">
    <property type="entry name" value="HTH-TYPE TRANSCRIPTIONAL REGULATOR EBGR"/>
    <property type="match status" value="1"/>
</dbReference>
<reference evidence="5 6" key="1">
    <citation type="submission" date="2020-11" db="EMBL/GenBank/DDBJ databases">
        <title>Genomic insight of Alicyclobacillus mali FL 18 reveals a new arsenic-resistant strain, with potential in environmental biotechnology.</title>
        <authorList>
            <person name="Fiorentino G."/>
            <person name="Gallo G."/>
            <person name="Aulitto M."/>
        </authorList>
    </citation>
    <scope>NUCLEOTIDE SEQUENCE [LARGE SCALE GENOMIC DNA]</scope>
    <source>
        <strain evidence="5 6">FL 18</strain>
    </source>
</reference>
<dbReference type="Proteomes" id="UP000642910">
    <property type="component" value="Unassembled WGS sequence"/>
</dbReference>
<dbReference type="InterPro" id="IPR046335">
    <property type="entry name" value="LacI/GalR-like_sensor"/>
</dbReference>
<dbReference type="CDD" id="cd01544">
    <property type="entry name" value="PBP1_GalR"/>
    <property type="match status" value="1"/>
</dbReference>
<protein>
    <submittedName>
        <fullName evidence="5">LacI family DNA-binding transcriptional regulator</fullName>
    </submittedName>
</protein>
<feature type="domain" description="HTH lacI-type" evidence="4">
    <location>
        <begin position="2"/>
        <end position="56"/>
    </location>
</feature>
<dbReference type="SUPFAM" id="SSF53822">
    <property type="entry name" value="Periplasmic binding protein-like I"/>
    <property type="match status" value="1"/>
</dbReference>
<comment type="caution">
    <text evidence="5">The sequence shown here is derived from an EMBL/GenBank/DDBJ whole genome shotgun (WGS) entry which is preliminary data.</text>
</comment>
<keyword evidence="2 5" id="KW-0238">DNA-binding</keyword>
<dbReference type="EMBL" id="JADPKZ010000006">
    <property type="protein sequence ID" value="MBF8376306.1"/>
    <property type="molecule type" value="Genomic_DNA"/>
</dbReference>
<dbReference type="Gene3D" id="1.10.260.40">
    <property type="entry name" value="lambda repressor-like DNA-binding domains"/>
    <property type="match status" value="1"/>
</dbReference>
<organism evidence="5 6">
    <name type="scientific">Alicyclobacillus mali</name>
    <name type="common">ex Roth et al. 2021</name>
    <dbReference type="NCBI Taxonomy" id="1123961"/>
    <lineage>
        <taxon>Bacteria</taxon>
        <taxon>Bacillati</taxon>
        <taxon>Bacillota</taxon>
        <taxon>Bacilli</taxon>
        <taxon>Bacillales</taxon>
        <taxon>Alicyclobacillaceae</taxon>
        <taxon>Alicyclobacillus</taxon>
    </lineage>
</organism>
<dbReference type="GO" id="GO:0003677">
    <property type="term" value="F:DNA binding"/>
    <property type="evidence" value="ECO:0007669"/>
    <property type="project" value="UniProtKB-KW"/>
</dbReference>
<dbReference type="SMART" id="SM00354">
    <property type="entry name" value="HTH_LACI"/>
    <property type="match status" value="1"/>
</dbReference>
<evidence type="ECO:0000256" key="3">
    <source>
        <dbReference type="ARBA" id="ARBA00023163"/>
    </source>
</evidence>
<dbReference type="RefSeq" id="WP_195866717.1">
    <property type="nucleotide sequence ID" value="NZ_JADPKZ010000006.1"/>
</dbReference>